<protein>
    <recommendedName>
        <fullName evidence="5">Transmembrane protein</fullName>
    </recommendedName>
</protein>
<keyword evidence="1" id="KW-0472">Membrane</keyword>
<evidence type="ECO:0000313" key="4">
    <source>
        <dbReference type="Proteomes" id="UP000077755"/>
    </source>
</evidence>
<keyword evidence="4" id="KW-1185">Reference proteome</keyword>
<dbReference type="OMA" id="WAPIIIG"/>
<dbReference type="Pfam" id="PF11820">
    <property type="entry name" value="DUF3339"/>
    <property type="match status" value="1"/>
</dbReference>
<dbReference type="Proteomes" id="UP000077755">
    <property type="component" value="Chromosome 2"/>
</dbReference>
<dbReference type="Gramene" id="KZN06662">
    <property type="protein sequence ID" value="KZN06662"/>
    <property type="gene ID" value="DCAR_007499"/>
</dbReference>
<dbReference type="EMBL" id="LNRQ01000002">
    <property type="protein sequence ID" value="KZN06662.1"/>
    <property type="molecule type" value="Genomic_DNA"/>
</dbReference>
<dbReference type="PANTHER" id="PTHR33128:SF78">
    <property type="entry name" value="OS04G0387900 PROTEIN"/>
    <property type="match status" value="1"/>
</dbReference>
<proteinExistence type="predicted"/>
<evidence type="ECO:0000313" key="3">
    <source>
        <dbReference type="EMBL" id="WOG89226.1"/>
    </source>
</evidence>
<dbReference type="AlphaFoldDB" id="A0A166EJX7"/>
<dbReference type="InterPro" id="IPR021775">
    <property type="entry name" value="DUF3339"/>
</dbReference>
<keyword evidence="1" id="KW-1133">Transmembrane helix</keyword>
<organism evidence="2">
    <name type="scientific">Daucus carota subsp. sativus</name>
    <name type="common">Carrot</name>
    <dbReference type="NCBI Taxonomy" id="79200"/>
    <lineage>
        <taxon>Eukaryota</taxon>
        <taxon>Viridiplantae</taxon>
        <taxon>Streptophyta</taxon>
        <taxon>Embryophyta</taxon>
        <taxon>Tracheophyta</taxon>
        <taxon>Spermatophyta</taxon>
        <taxon>Magnoliopsida</taxon>
        <taxon>eudicotyledons</taxon>
        <taxon>Gunneridae</taxon>
        <taxon>Pentapetalae</taxon>
        <taxon>asterids</taxon>
        <taxon>campanulids</taxon>
        <taxon>Apiales</taxon>
        <taxon>Apiaceae</taxon>
        <taxon>Apioideae</taxon>
        <taxon>Scandiceae</taxon>
        <taxon>Daucinae</taxon>
        <taxon>Daucus</taxon>
        <taxon>Daucus sect. Daucus</taxon>
    </lineage>
</organism>
<evidence type="ECO:0000256" key="1">
    <source>
        <dbReference type="SAM" id="Phobius"/>
    </source>
</evidence>
<feature type="transmembrane region" description="Helical" evidence="1">
    <location>
        <begin position="44"/>
        <end position="68"/>
    </location>
</feature>
<accession>A0A166EJX7</accession>
<reference evidence="3" key="2">
    <citation type="submission" date="2022-03" db="EMBL/GenBank/DDBJ databases">
        <title>Draft title - Genomic analysis of global carrot germplasm unveils the trajectory of domestication and the origin of high carotenoid orange carrot.</title>
        <authorList>
            <person name="Iorizzo M."/>
            <person name="Ellison S."/>
            <person name="Senalik D."/>
            <person name="Macko-Podgorni A."/>
            <person name="Grzebelus D."/>
            <person name="Bostan H."/>
            <person name="Rolling W."/>
            <person name="Curaba J."/>
            <person name="Simon P."/>
        </authorList>
    </citation>
    <scope>NUCLEOTIDE SEQUENCE</scope>
    <source>
        <tissue evidence="3">Leaf</tissue>
    </source>
</reference>
<dbReference type="STRING" id="79200.A0A166EJX7"/>
<gene>
    <name evidence="2" type="ORF">DCAR_007499</name>
    <name evidence="3" type="ORF">DCAR_0208463</name>
</gene>
<dbReference type="PANTHER" id="PTHR33128">
    <property type="entry name" value="OS05G0103400 PROTEIN"/>
    <property type="match status" value="1"/>
</dbReference>
<dbReference type="EMBL" id="CP093344">
    <property type="protein sequence ID" value="WOG89226.1"/>
    <property type="molecule type" value="Genomic_DNA"/>
</dbReference>
<reference evidence="2" key="1">
    <citation type="journal article" date="2016" name="Nat. Genet.">
        <title>A high-quality carrot genome assembly provides new insights into carotenoid accumulation and asterid genome evolution.</title>
        <authorList>
            <person name="Iorizzo M."/>
            <person name="Ellison S."/>
            <person name="Senalik D."/>
            <person name="Zeng P."/>
            <person name="Satapoomin P."/>
            <person name="Huang J."/>
            <person name="Bowman M."/>
            <person name="Iovene M."/>
            <person name="Sanseverino W."/>
            <person name="Cavagnaro P."/>
            <person name="Yildiz M."/>
            <person name="Macko-Podgorni A."/>
            <person name="Moranska E."/>
            <person name="Grzebelus E."/>
            <person name="Grzebelus D."/>
            <person name="Ashrafi H."/>
            <person name="Zheng Z."/>
            <person name="Cheng S."/>
            <person name="Spooner D."/>
            <person name="Van Deynze A."/>
            <person name="Simon P."/>
        </authorList>
    </citation>
    <scope>NUCLEOTIDE SEQUENCE [LARGE SCALE GENOMIC DNA]</scope>
    <source>
        <tissue evidence="2">Leaf</tissue>
    </source>
</reference>
<feature type="transmembrane region" description="Helical" evidence="1">
    <location>
        <begin position="6"/>
        <end position="23"/>
    </location>
</feature>
<evidence type="ECO:0008006" key="5">
    <source>
        <dbReference type="Google" id="ProtNLM"/>
    </source>
</evidence>
<sequence length="76" mass="8398">MLDWAPVLIGLILFILLSPGLLVQIPGNTKTIEFGSFTTNGKSVLIHTLLFFSIFTILIMAVQVHLYAGNNQDHDD</sequence>
<evidence type="ECO:0000313" key="2">
    <source>
        <dbReference type="EMBL" id="KZN06662.1"/>
    </source>
</evidence>
<name>A0A166EJX7_DAUCS</name>
<keyword evidence="1" id="KW-0812">Transmembrane</keyword>